<organism evidence="4 5">
    <name type="scientific">Botryobasidium botryosum (strain FD-172 SS1)</name>
    <dbReference type="NCBI Taxonomy" id="930990"/>
    <lineage>
        <taxon>Eukaryota</taxon>
        <taxon>Fungi</taxon>
        <taxon>Dikarya</taxon>
        <taxon>Basidiomycota</taxon>
        <taxon>Agaricomycotina</taxon>
        <taxon>Agaricomycetes</taxon>
        <taxon>Cantharellales</taxon>
        <taxon>Botryobasidiaceae</taxon>
        <taxon>Botryobasidium</taxon>
    </lineage>
</organism>
<keyword evidence="5" id="KW-1185">Reference proteome</keyword>
<name>A0A067MAU9_BOTB1</name>
<evidence type="ECO:0000313" key="5">
    <source>
        <dbReference type="Proteomes" id="UP000027195"/>
    </source>
</evidence>
<dbReference type="InterPro" id="IPR001375">
    <property type="entry name" value="Peptidase_S9_cat"/>
</dbReference>
<dbReference type="InterPro" id="IPR029058">
    <property type="entry name" value="AB_hydrolase_fold"/>
</dbReference>
<keyword evidence="1" id="KW-0378">Hydrolase</keyword>
<dbReference type="PANTHER" id="PTHR48081:SF3">
    <property type="entry name" value="ALPHA_BETA HYDROLASE FOLD-3 DOMAIN-CONTAINING PROTEIN"/>
    <property type="match status" value="1"/>
</dbReference>
<dbReference type="OrthoDB" id="19653at2759"/>
<dbReference type="Pfam" id="PF00326">
    <property type="entry name" value="Peptidase_S9"/>
    <property type="match status" value="1"/>
</dbReference>
<evidence type="ECO:0000256" key="1">
    <source>
        <dbReference type="ARBA" id="ARBA00022801"/>
    </source>
</evidence>
<dbReference type="Proteomes" id="UP000027195">
    <property type="component" value="Unassembled WGS sequence"/>
</dbReference>
<dbReference type="PANTHER" id="PTHR48081">
    <property type="entry name" value="AB HYDROLASE SUPERFAMILY PROTEIN C4A8.06C"/>
    <property type="match status" value="1"/>
</dbReference>
<feature type="domain" description="Alpha/beta hydrolase fold-3" evidence="3">
    <location>
        <begin position="38"/>
        <end position="183"/>
    </location>
</feature>
<dbReference type="AlphaFoldDB" id="A0A067MAU9"/>
<dbReference type="Pfam" id="PF07859">
    <property type="entry name" value="Abhydrolase_3"/>
    <property type="match status" value="1"/>
</dbReference>
<evidence type="ECO:0000259" key="3">
    <source>
        <dbReference type="Pfam" id="PF07859"/>
    </source>
</evidence>
<accession>A0A067MAU9</accession>
<reference evidence="5" key="1">
    <citation type="journal article" date="2014" name="Proc. Natl. Acad. Sci. U.S.A.">
        <title>Extensive sampling of basidiomycete genomes demonstrates inadequacy of the white-rot/brown-rot paradigm for wood decay fungi.</title>
        <authorList>
            <person name="Riley R."/>
            <person name="Salamov A.A."/>
            <person name="Brown D.W."/>
            <person name="Nagy L.G."/>
            <person name="Floudas D."/>
            <person name="Held B.W."/>
            <person name="Levasseur A."/>
            <person name="Lombard V."/>
            <person name="Morin E."/>
            <person name="Otillar R."/>
            <person name="Lindquist E.A."/>
            <person name="Sun H."/>
            <person name="LaButti K.M."/>
            <person name="Schmutz J."/>
            <person name="Jabbour D."/>
            <person name="Luo H."/>
            <person name="Baker S.E."/>
            <person name="Pisabarro A.G."/>
            <person name="Walton J.D."/>
            <person name="Blanchette R.A."/>
            <person name="Henrissat B."/>
            <person name="Martin F."/>
            <person name="Cullen D."/>
            <person name="Hibbett D.S."/>
            <person name="Grigoriev I.V."/>
        </authorList>
    </citation>
    <scope>NUCLEOTIDE SEQUENCE [LARGE SCALE GENOMIC DNA]</scope>
    <source>
        <strain evidence="5">FD-172 SS1</strain>
    </source>
</reference>
<dbReference type="GO" id="GO:0008236">
    <property type="term" value="F:serine-type peptidase activity"/>
    <property type="evidence" value="ECO:0007669"/>
    <property type="project" value="InterPro"/>
</dbReference>
<dbReference type="HOGENOM" id="CLU_012494_9_2_1"/>
<dbReference type="SUPFAM" id="SSF53474">
    <property type="entry name" value="alpha/beta-Hydrolases"/>
    <property type="match status" value="1"/>
</dbReference>
<dbReference type="Gene3D" id="3.40.50.1820">
    <property type="entry name" value="alpha/beta hydrolase"/>
    <property type="match status" value="1"/>
</dbReference>
<dbReference type="STRING" id="930990.A0A067MAU9"/>
<feature type="domain" description="Peptidase S9 prolyl oligopeptidase catalytic" evidence="2">
    <location>
        <begin position="276"/>
        <end position="347"/>
    </location>
</feature>
<evidence type="ECO:0008006" key="6">
    <source>
        <dbReference type="Google" id="ProtNLM"/>
    </source>
</evidence>
<dbReference type="GO" id="GO:0006508">
    <property type="term" value="P:proteolysis"/>
    <property type="evidence" value="ECO:0007669"/>
    <property type="project" value="InterPro"/>
</dbReference>
<protein>
    <recommendedName>
        <fullName evidence="6">Alpha/beta hydrolase fold-3 domain-containing protein</fullName>
    </recommendedName>
</protein>
<evidence type="ECO:0000313" key="4">
    <source>
        <dbReference type="EMBL" id="KDQ12858.1"/>
    </source>
</evidence>
<proteinExistence type="predicted"/>
<evidence type="ECO:0000259" key="2">
    <source>
        <dbReference type="Pfam" id="PF00326"/>
    </source>
</evidence>
<dbReference type="InterPro" id="IPR050300">
    <property type="entry name" value="GDXG_lipolytic_enzyme"/>
</dbReference>
<dbReference type="InParanoid" id="A0A067MAU9"/>
<dbReference type="EMBL" id="KL198047">
    <property type="protein sequence ID" value="KDQ12858.1"/>
    <property type="molecule type" value="Genomic_DNA"/>
</dbReference>
<sequence length="348" mass="37868">MISVEAPIVCVYKTVGEIVLRADVHLPAAADSRARPAIVYFHGGGLTCGDRGSWKPEWMIREANARSWIFISADYRLLLPCTSHDILEDVKDLFSWVSSLNPIPELADSTRNPLGLSVDASRLIAAGTSAGGYLAYLAALWAEPRPKAVVSMYGMGGDFMTSRYLTPKNGPFPSDRPFLDPDDPKFAPLLSESDPPAPLAGSTLQYDSDGVPADPRMIIHRLFSQQGTYLDYVVGEKGMSTALNAQIEIGASASAGVLWDLIPERARGLFPQFHITKAFPPTLFIHGTADTMVWAQESVSFGKRLDEVGVPNKVALVEGAGHSFDYHTEGVHEAMLRESIAFVAQYIN</sequence>
<dbReference type="InterPro" id="IPR013094">
    <property type="entry name" value="AB_hydrolase_3"/>
</dbReference>
<gene>
    <name evidence="4" type="ORF">BOTBODRAFT_161059</name>
</gene>